<gene>
    <name evidence="2" type="ORF">LUZ62_084017</name>
</gene>
<evidence type="ECO:0000313" key="2">
    <source>
        <dbReference type="EMBL" id="KAJ4749612.1"/>
    </source>
</evidence>
<dbReference type="GO" id="GO:0003964">
    <property type="term" value="F:RNA-directed DNA polymerase activity"/>
    <property type="evidence" value="ECO:0007669"/>
    <property type="project" value="UniProtKB-KW"/>
</dbReference>
<proteinExistence type="predicted"/>
<keyword evidence="2" id="KW-0695">RNA-directed DNA polymerase</keyword>
<dbReference type="AlphaFoldDB" id="A0AAV8C4X1"/>
<keyword evidence="2" id="KW-0548">Nucleotidyltransferase</keyword>
<feature type="domain" description="Reverse transcriptase zinc-binding" evidence="1">
    <location>
        <begin position="10"/>
        <end position="79"/>
    </location>
</feature>
<dbReference type="Proteomes" id="UP001140206">
    <property type="component" value="Chromosome 5"/>
</dbReference>
<accession>A0AAV8C4X1</accession>
<dbReference type="InterPro" id="IPR026960">
    <property type="entry name" value="RVT-Znf"/>
</dbReference>
<keyword evidence="2" id="KW-0808">Transferase</keyword>
<sequence>MYKLQKSFPRHDSNLFSIIWQLTIPPRMKIFIWQVTQEKIATVDNLKKRGWMLVNRCSLCINSEETVEHIFNECSFFSQFLQKAMLHSTAFYSLSFTRNPEFIMDGTQMKSHRELMAVLCFILWRERCSRIFREVEQPFNLLVEQVFLKWRTLHPQHSS</sequence>
<dbReference type="EMBL" id="JAMFTS010000005">
    <property type="protein sequence ID" value="KAJ4749612.1"/>
    <property type="molecule type" value="Genomic_DNA"/>
</dbReference>
<keyword evidence="3" id="KW-1185">Reference proteome</keyword>
<organism evidence="2 3">
    <name type="scientific">Rhynchospora pubera</name>
    <dbReference type="NCBI Taxonomy" id="906938"/>
    <lineage>
        <taxon>Eukaryota</taxon>
        <taxon>Viridiplantae</taxon>
        <taxon>Streptophyta</taxon>
        <taxon>Embryophyta</taxon>
        <taxon>Tracheophyta</taxon>
        <taxon>Spermatophyta</taxon>
        <taxon>Magnoliopsida</taxon>
        <taxon>Liliopsida</taxon>
        <taxon>Poales</taxon>
        <taxon>Cyperaceae</taxon>
        <taxon>Cyperoideae</taxon>
        <taxon>Rhynchosporeae</taxon>
        <taxon>Rhynchospora</taxon>
    </lineage>
</organism>
<dbReference type="Pfam" id="PF13966">
    <property type="entry name" value="zf-RVT"/>
    <property type="match status" value="1"/>
</dbReference>
<reference evidence="2" key="1">
    <citation type="submission" date="2022-08" db="EMBL/GenBank/DDBJ databases">
        <authorList>
            <person name="Marques A."/>
        </authorList>
    </citation>
    <scope>NUCLEOTIDE SEQUENCE</scope>
    <source>
        <strain evidence="2">RhyPub2mFocal</strain>
        <tissue evidence="2">Leaves</tissue>
    </source>
</reference>
<name>A0AAV8C4X1_9POAL</name>
<evidence type="ECO:0000313" key="3">
    <source>
        <dbReference type="Proteomes" id="UP001140206"/>
    </source>
</evidence>
<protein>
    <submittedName>
        <fullName evidence="2">RNA-directed DNA polymerase (Reverse transcriptase)-related family protein</fullName>
    </submittedName>
</protein>
<evidence type="ECO:0000259" key="1">
    <source>
        <dbReference type="Pfam" id="PF13966"/>
    </source>
</evidence>
<comment type="caution">
    <text evidence="2">The sequence shown here is derived from an EMBL/GenBank/DDBJ whole genome shotgun (WGS) entry which is preliminary data.</text>
</comment>